<name>A0A9N9BJ53_9GLOM</name>
<dbReference type="GO" id="GO:0055105">
    <property type="term" value="F:ubiquitin-protein transferase inhibitor activity"/>
    <property type="evidence" value="ECO:0007669"/>
    <property type="project" value="TreeGrafter"/>
</dbReference>
<dbReference type="GO" id="GO:0005737">
    <property type="term" value="C:cytoplasm"/>
    <property type="evidence" value="ECO:0007669"/>
    <property type="project" value="TreeGrafter"/>
</dbReference>
<gene>
    <name evidence="1" type="ORF">POCULU_LOCUS5728</name>
</gene>
<dbReference type="InterPro" id="IPR013877">
    <property type="entry name" value="YAP-bd/ALF4/Glomulin"/>
</dbReference>
<dbReference type="Pfam" id="PF08568">
    <property type="entry name" value="Kinetochor_Ybp2"/>
    <property type="match status" value="2"/>
</dbReference>
<reference evidence="1" key="1">
    <citation type="submission" date="2021-06" db="EMBL/GenBank/DDBJ databases">
        <authorList>
            <person name="Kallberg Y."/>
            <person name="Tangrot J."/>
            <person name="Rosling A."/>
        </authorList>
    </citation>
    <scope>NUCLEOTIDE SEQUENCE</scope>
    <source>
        <strain evidence="1">IA702</strain>
    </source>
</reference>
<keyword evidence="2" id="KW-1185">Reference proteome</keyword>
<protein>
    <submittedName>
        <fullName evidence="1">5454_t:CDS:1</fullName>
    </submittedName>
</protein>
<evidence type="ECO:0000313" key="1">
    <source>
        <dbReference type="EMBL" id="CAG8565542.1"/>
    </source>
</evidence>
<dbReference type="EMBL" id="CAJVPJ010000922">
    <property type="protein sequence ID" value="CAG8565542.1"/>
    <property type="molecule type" value="Genomic_DNA"/>
</dbReference>
<evidence type="ECO:0000313" key="2">
    <source>
        <dbReference type="Proteomes" id="UP000789572"/>
    </source>
</evidence>
<dbReference type="InterPro" id="IPR019516">
    <property type="entry name" value="Glomulin/ALF4"/>
</dbReference>
<proteinExistence type="predicted"/>
<dbReference type="PANTHER" id="PTHR15430">
    <property type="entry name" value="GLOMULIN"/>
    <property type="match status" value="1"/>
</dbReference>
<comment type="caution">
    <text evidence="1">The sequence shown here is derived from an EMBL/GenBank/DDBJ whole genome shotgun (WGS) entry which is preliminary data.</text>
</comment>
<organism evidence="1 2">
    <name type="scientific">Paraglomus occultum</name>
    <dbReference type="NCBI Taxonomy" id="144539"/>
    <lineage>
        <taxon>Eukaryota</taxon>
        <taxon>Fungi</taxon>
        <taxon>Fungi incertae sedis</taxon>
        <taxon>Mucoromycota</taxon>
        <taxon>Glomeromycotina</taxon>
        <taxon>Glomeromycetes</taxon>
        <taxon>Paraglomerales</taxon>
        <taxon>Paraglomeraceae</taxon>
        <taxon>Paraglomus</taxon>
    </lineage>
</organism>
<dbReference type="AlphaFoldDB" id="A0A9N9BJ53"/>
<dbReference type="OrthoDB" id="5396786at2759"/>
<dbReference type="PANTHER" id="PTHR15430:SF1">
    <property type="entry name" value="GLOMULIN"/>
    <property type="match status" value="1"/>
</dbReference>
<accession>A0A9N9BJ53</accession>
<sequence length="642" mass="74306">MDRLQEDIKSLEASAQACLEAANDQPQFYELCHDFTTSISEQLASAQSDQVLAYLRQTLFPVQPPARLIKVVQNISWDLFRLIIPFVENETDTSEIAQEIIRSIAELGRPREIYMASIEILTLLEWNGKEQQALQRVEVMSKVLMIERRSLLKFLPDAVKVYIRIWRRLKIVDPVLKDRMLSHLILVSEWFTSLFNFIDCKTDLTLSSAPSDDVNYEYYIATYYLIHATECYVDAYSIPMSEMYYKRFHPKYFRIPGKAKAGDSIRNEDKEHLEKLIRLAINNCVTTNQLLNYYVYHNNINEDVKDEDDQKGVKFSTTEICIPSDVILSFFACAIYCQTLLLSKIMLLPQTISPLWILKKLVPLVVNRLPNEEKERLVADRTLLVLIFLVERIEENSITNEYLDQELSGTDVQASILIKVIASFASTSSNESLRFIAFQLLSRIIAICTDDAKVFLLNELLNTCPFETMRCAAIGLVKDIVANSLERASQVRDGEKPYSSIFASTYMVETFFPRILRFDPPTVIRNDSDFMEKYSYIIHGLNFYLFVLMRDVQNLTGVWDDIQIRDTNKEFLNPLEKKVREWVKSFEETLKDMQQPDACSETSDVKLKLVQEYQALHDKVNNLYILENVLGKIRDVLKKGKA</sequence>
<dbReference type="Proteomes" id="UP000789572">
    <property type="component" value="Unassembled WGS sequence"/>
</dbReference>